<dbReference type="AlphaFoldDB" id="A0A2A5WLZ8"/>
<name>A0A2A5WLZ8_9GAMM</name>
<protein>
    <submittedName>
        <fullName evidence="1">Uncharacterized protein</fullName>
    </submittedName>
</protein>
<sequence>MKNPLKRWDVFLNLALFVLMIPSEGYEIFSIGKKPEKRYQTGTKMAEHLRVCLERLNDHEQNVSQA</sequence>
<evidence type="ECO:0000313" key="2">
    <source>
        <dbReference type="Proteomes" id="UP000219327"/>
    </source>
</evidence>
<dbReference type="EMBL" id="NTKD01000050">
    <property type="protein sequence ID" value="PDH37313.1"/>
    <property type="molecule type" value="Genomic_DNA"/>
</dbReference>
<reference evidence="1 2" key="1">
    <citation type="submission" date="2017-08" db="EMBL/GenBank/DDBJ databases">
        <title>Fine stratification of microbial communities through a metagenomic profile of the photic zone.</title>
        <authorList>
            <person name="Haro-Moreno J.M."/>
            <person name="Lopez-Perez M."/>
            <person name="De La Torre J."/>
            <person name="Picazo A."/>
            <person name="Camacho A."/>
            <person name="Rodriguez-Valera F."/>
        </authorList>
    </citation>
    <scope>NUCLEOTIDE SEQUENCE [LARGE SCALE GENOMIC DNA]</scope>
    <source>
        <strain evidence="1">MED-G24</strain>
    </source>
</reference>
<evidence type="ECO:0000313" key="1">
    <source>
        <dbReference type="EMBL" id="PDH37313.1"/>
    </source>
</evidence>
<proteinExistence type="predicted"/>
<accession>A0A2A5WLZ8</accession>
<dbReference type="Proteomes" id="UP000219327">
    <property type="component" value="Unassembled WGS sequence"/>
</dbReference>
<comment type="caution">
    <text evidence="1">The sequence shown here is derived from an EMBL/GenBank/DDBJ whole genome shotgun (WGS) entry which is preliminary data.</text>
</comment>
<gene>
    <name evidence="1" type="ORF">CNE99_08335</name>
</gene>
<organism evidence="1 2">
    <name type="scientific">OM182 bacterium MED-G24</name>
    <dbReference type="NCBI Taxonomy" id="1986255"/>
    <lineage>
        <taxon>Bacteria</taxon>
        <taxon>Pseudomonadati</taxon>
        <taxon>Pseudomonadota</taxon>
        <taxon>Gammaproteobacteria</taxon>
        <taxon>OMG group</taxon>
        <taxon>OM182 clade</taxon>
    </lineage>
</organism>